<evidence type="ECO:0000313" key="3">
    <source>
        <dbReference type="Proteomes" id="UP001218188"/>
    </source>
</evidence>
<evidence type="ECO:0000256" key="1">
    <source>
        <dbReference type="SAM" id="MobiDB-lite"/>
    </source>
</evidence>
<keyword evidence="3" id="KW-1185">Reference proteome</keyword>
<dbReference type="AlphaFoldDB" id="A0AAD6WR09"/>
<evidence type="ECO:0000313" key="2">
    <source>
        <dbReference type="EMBL" id="KAJ7021890.1"/>
    </source>
</evidence>
<dbReference type="EMBL" id="JARJCM010000221">
    <property type="protein sequence ID" value="KAJ7021890.1"/>
    <property type="molecule type" value="Genomic_DNA"/>
</dbReference>
<proteinExistence type="predicted"/>
<name>A0AAD6WR09_9AGAR</name>
<gene>
    <name evidence="2" type="ORF">C8F04DRAFT_1139681</name>
</gene>
<protein>
    <submittedName>
        <fullName evidence="2">Uncharacterized protein</fullName>
    </submittedName>
</protein>
<dbReference type="Proteomes" id="UP001218188">
    <property type="component" value="Unassembled WGS sequence"/>
</dbReference>
<comment type="caution">
    <text evidence="2">The sequence shown here is derived from an EMBL/GenBank/DDBJ whole genome shotgun (WGS) entry which is preliminary data.</text>
</comment>
<reference evidence="2" key="1">
    <citation type="submission" date="2023-03" db="EMBL/GenBank/DDBJ databases">
        <title>Massive genome expansion in bonnet fungi (Mycena s.s.) driven by repeated elements and novel gene families across ecological guilds.</title>
        <authorList>
            <consortium name="Lawrence Berkeley National Laboratory"/>
            <person name="Harder C.B."/>
            <person name="Miyauchi S."/>
            <person name="Viragh M."/>
            <person name="Kuo A."/>
            <person name="Thoen E."/>
            <person name="Andreopoulos B."/>
            <person name="Lu D."/>
            <person name="Skrede I."/>
            <person name="Drula E."/>
            <person name="Henrissat B."/>
            <person name="Morin E."/>
            <person name="Kohler A."/>
            <person name="Barry K."/>
            <person name="LaButti K."/>
            <person name="Morin E."/>
            <person name="Salamov A."/>
            <person name="Lipzen A."/>
            <person name="Mereny Z."/>
            <person name="Hegedus B."/>
            <person name="Baldrian P."/>
            <person name="Stursova M."/>
            <person name="Weitz H."/>
            <person name="Taylor A."/>
            <person name="Grigoriev I.V."/>
            <person name="Nagy L.G."/>
            <person name="Martin F."/>
            <person name="Kauserud H."/>
        </authorList>
    </citation>
    <scope>NUCLEOTIDE SEQUENCE</scope>
    <source>
        <strain evidence="2">CBHHK200</strain>
    </source>
</reference>
<sequence length="302" mass="34368">MFNTPQEFNLNFHQGSDVDLGIGHQNTSTESASLGSYGRQLEVAISRGHTQPRDTRQPTYTHAVGNDFPGRERHSDIGIFPHSSNFDASYRDCYHDSFMTDPRNIERADGGSSVEQYYPGGTPMWAEQFELNSLPGSFSTHPSPGYIQHELPNATRRPQGHARRFPSDYVQVGHGNNLNNNAFAHSAPFKDHTSLTYPSWQTEPTSLIAETAPTPLQSPTPAHLFNAFGHHPPIGGSRRVPQMFKLTTAKRRHPGEKQPLSCLFYRERKIKCLQPSEDEPDQTIREMSIYRRVYERREYRDR</sequence>
<feature type="region of interest" description="Disordered" evidence="1">
    <location>
        <begin position="49"/>
        <end position="72"/>
    </location>
</feature>
<accession>A0AAD6WR09</accession>
<organism evidence="2 3">
    <name type="scientific">Mycena alexandri</name>
    <dbReference type="NCBI Taxonomy" id="1745969"/>
    <lineage>
        <taxon>Eukaryota</taxon>
        <taxon>Fungi</taxon>
        <taxon>Dikarya</taxon>
        <taxon>Basidiomycota</taxon>
        <taxon>Agaricomycotina</taxon>
        <taxon>Agaricomycetes</taxon>
        <taxon>Agaricomycetidae</taxon>
        <taxon>Agaricales</taxon>
        <taxon>Marasmiineae</taxon>
        <taxon>Mycenaceae</taxon>
        <taxon>Mycena</taxon>
    </lineage>
</organism>